<dbReference type="InterPro" id="IPR017452">
    <property type="entry name" value="GPCR_Rhodpsn_7TM"/>
</dbReference>
<dbReference type="AlphaFoldDB" id="A0ABD1JAM2"/>
<keyword evidence="5 9" id="KW-0472">Membrane</keyword>
<dbReference type="PANTHER" id="PTHR10489:SF671">
    <property type="entry name" value="C-X-C CHEMOKINE RECEPTOR TYPE 3"/>
    <property type="match status" value="1"/>
</dbReference>
<feature type="domain" description="G-protein coupled receptors family 1 profile" evidence="10">
    <location>
        <begin position="55"/>
        <end position="303"/>
    </location>
</feature>
<feature type="transmembrane region" description="Helical" evidence="9">
    <location>
        <begin position="283"/>
        <end position="306"/>
    </location>
</feature>
<evidence type="ECO:0000256" key="2">
    <source>
        <dbReference type="ARBA" id="ARBA00022692"/>
    </source>
</evidence>
<evidence type="ECO:0000256" key="4">
    <source>
        <dbReference type="ARBA" id="ARBA00023040"/>
    </source>
</evidence>
<feature type="transmembrane region" description="Helical" evidence="9">
    <location>
        <begin position="76"/>
        <end position="95"/>
    </location>
</feature>
<dbReference type="Proteomes" id="UP001591681">
    <property type="component" value="Unassembled WGS sequence"/>
</dbReference>
<feature type="transmembrane region" description="Helical" evidence="9">
    <location>
        <begin position="120"/>
        <end position="139"/>
    </location>
</feature>
<dbReference type="GO" id="GO:0004930">
    <property type="term" value="F:G protein-coupled receptor activity"/>
    <property type="evidence" value="ECO:0007669"/>
    <property type="project" value="UniProtKB-KW"/>
</dbReference>
<dbReference type="PANTHER" id="PTHR10489">
    <property type="entry name" value="CELL ADHESION MOLECULE"/>
    <property type="match status" value="1"/>
</dbReference>
<evidence type="ECO:0000256" key="1">
    <source>
        <dbReference type="ARBA" id="ARBA00004370"/>
    </source>
</evidence>
<keyword evidence="2 9" id="KW-0812">Transmembrane</keyword>
<keyword evidence="7" id="KW-0807">Transducer</keyword>
<dbReference type="InterPro" id="IPR050119">
    <property type="entry name" value="CCR1-9-like"/>
</dbReference>
<dbReference type="SUPFAM" id="SSF81321">
    <property type="entry name" value="Family A G protein-coupled receptor-like"/>
    <property type="match status" value="1"/>
</dbReference>
<protein>
    <recommendedName>
        <fullName evidence="10">G-protein coupled receptors family 1 profile domain-containing protein</fullName>
    </recommendedName>
</protein>
<reference evidence="11 12" key="1">
    <citation type="submission" date="2024-09" db="EMBL/GenBank/DDBJ databases">
        <title>A chromosome-level genome assembly of Gray's grenadier anchovy, Coilia grayii.</title>
        <authorList>
            <person name="Fu Z."/>
        </authorList>
    </citation>
    <scope>NUCLEOTIDE SEQUENCE [LARGE SCALE GENOMIC DNA]</scope>
    <source>
        <strain evidence="11">G4</strain>
        <tissue evidence="11">Muscle</tissue>
    </source>
</reference>
<accession>A0ABD1JAM2</accession>
<comment type="subcellular location">
    <subcellularLocation>
        <location evidence="1">Membrane</location>
    </subcellularLocation>
</comment>
<keyword evidence="12" id="KW-1185">Reference proteome</keyword>
<organism evidence="11 12">
    <name type="scientific">Coilia grayii</name>
    <name type="common">Gray's grenadier anchovy</name>
    <dbReference type="NCBI Taxonomy" id="363190"/>
    <lineage>
        <taxon>Eukaryota</taxon>
        <taxon>Metazoa</taxon>
        <taxon>Chordata</taxon>
        <taxon>Craniata</taxon>
        <taxon>Vertebrata</taxon>
        <taxon>Euteleostomi</taxon>
        <taxon>Actinopterygii</taxon>
        <taxon>Neopterygii</taxon>
        <taxon>Teleostei</taxon>
        <taxon>Clupei</taxon>
        <taxon>Clupeiformes</taxon>
        <taxon>Clupeoidei</taxon>
        <taxon>Engraulidae</taxon>
        <taxon>Coilinae</taxon>
        <taxon>Coilia</taxon>
    </lineage>
</organism>
<keyword evidence="3 9" id="KW-1133">Transmembrane helix</keyword>
<dbReference type="PRINTS" id="PR00237">
    <property type="entry name" value="GPCRRHODOPSN"/>
</dbReference>
<feature type="transmembrane region" description="Helical" evidence="9">
    <location>
        <begin position="43"/>
        <end position="64"/>
    </location>
</feature>
<evidence type="ECO:0000256" key="9">
    <source>
        <dbReference type="SAM" id="Phobius"/>
    </source>
</evidence>
<evidence type="ECO:0000256" key="7">
    <source>
        <dbReference type="ARBA" id="ARBA00023224"/>
    </source>
</evidence>
<feature type="region of interest" description="Disordered" evidence="8">
    <location>
        <begin position="328"/>
        <end position="357"/>
    </location>
</feature>
<evidence type="ECO:0000313" key="12">
    <source>
        <dbReference type="Proteomes" id="UP001591681"/>
    </source>
</evidence>
<comment type="caution">
    <text evidence="11">The sequence shown here is derived from an EMBL/GenBank/DDBJ whole genome shotgun (WGS) entry which is preliminary data.</text>
</comment>
<proteinExistence type="predicted"/>
<evidence type="ECO:0000256" key="5">
    <source>
        <dbReference type="ARBA" id="ARBA00023136"/>
    </source>
</evidence>
<name>A0ABD1JAM2_9TELE</name>
<evidence type="ECO:0000313" key="11">
    <source>
        <dbReference type="EMBL" id="KAL2084230.1"/>
    </source>
</evidence>
<dbReference type="GO" id="GO:0016020">
    <property type="term" value="C:membrane"/>
    <property type="evidence" value="ECO:0007669"/>
    <property type="project" value="UniProtKB-SubCell"/>
</dbReference>
<evidence type="ECO:0000256" key="8">
    <source>
        <dbReference type="SAM" id="MobiDB-lite"/>
    </source>
</evidence>
<feature type="transmembrane region" description="Helical" evidence="9">
    <location>
        <begin position="200"/>
        <end position="220"/>
    </location>
</feature>
<feature type="compositionally biased region" description="Acidic residues" evidence="8">
    <location>
        <begin position="336"/>
        <end position="345"/>
    </location>
</feature>
<evidence type="ECO:0000259" key="10">
    <source>
        <dbReference type="PROSITE" id="PS50262"/>
    </source>
</evidence>
<evidence type="ECO:0000256" key="6">
    <source>
        <dbReference type="ARBA" id="ARBA00023170"/>
    </source>
</evidence>
<gene>
    <name evidence="11" type="ORF">ACEWY4_019748</name>
</gene>
<sequence>MAYLAESEVDMDVRFEMNSTFDYPDDYRTTTCVPAHEPVFIQVMFYTALVLGLLGNALVLAVLWQKRRSWRVTDTFVLNLAVVDILLLVSLPFWAVNATKGWTFGTKFCQAVAVIFKMNIYFGMFLLPCISAHHFLLIVKNFRVYSTKRLWAPHATCLAVWVASFLLSIGDWTSLESVSDPAYLGRDWCPMAISQWRGGGAVFLAVTVVMVLAYSLLLVLQLQRQNGAQDKEQSKRRKAVWPILALTAVFFIGWVPYNVALVVDPRPAGADDCPNSQRTAMEMVLIATAAVGCVMCIAKPFLYLVLARRFRTHALELVTCRSNTQSNHKISLWDSGGEEEEEDGDGPEKRSLPQSKC</sequence>
<dbReference type="Gene3D" id="1.20.1070.10">
    <property type="entry name" value="Rhodopsin 7-helix transmembrane proteins"/>
    <property type="match status" value="1"/>
</dbReference>
<dbReference type="EMBL" id="JBHFQA010000017">
    <property type="protein sequence ID" value="KAL2084230.1"/>
    <property type="molecule type" value="Genomic_DNA"/>
</dbReference>
<keyword evidence="4" id="KW-0297">G-protein coupled receptor</keyword>
<evidence type="ECO:0000256" key="3">
    <source>
        <dbReference type="ARBA" id="ARBA00022989"/>
    </source>
</evidence>
<dbReference type="Pfam" id="PF00001">
    <property type="entry name" value="7tm_1"/>
    <property type="match status" value="1"/>
</dbReference>
<feature type="transmembrane region" description="Helical" evidence="9">
    <location>
        <begin position="240"/>
        <end position="263"/>
    </location>
</feature>
<dbReference type="PROSITE" id="PS50262">
    <property type="entry name" value="G_PROTEIN_RECEP_F1_2"/>
    <property type="match status" value="1"/>
</dbReference>
<dbReference type="InterPro" id="IPR000276">
    <property type="entry name" value="GPCR_Rhodpsn"/>
</dbReference>
<feature type="transmembrane region" description="Helical" evidence="9">
    <location>
        <begin position="151"/>
        <end position="170"/>
    </location>
</feature>
<keyword evidence="6" id="KW-0675">Receptor</keyword>